<dbReference type="OMA" id="FENDEAC"/>
<dbReference type="PANTHER" id="PTHR21447:SF11">
    <property type="entry name" value="RING-TYPE DOMAIN-CONTAINING PROTEIN"/>
    <property type="match status" value="1"/>
</dbReference>
<accession>E3LCU9</accession>
<dbReference type="GO" id="GO:0045087">
    <property type="term" value="P:innate immune response"/>
    <property type="evidence" value="ECO:0007669"/>
    <property type="project" value="TreeGrafter"/>
</dbReference>
<sequence>MEEAPFAYLTSPSLSSFGPAYRSFLPKEHWELIKEKNGKLVISTKKPNMQYYGEGEDLAEMIRQYMGFPGSHDYFKTGLSTPYNTTPVIYESLKKNLYIYKHDVLISLLISAKATKVIPKDNRLSSILSIYLRTKELSLNGVCELVPYVKDEIAKVERNVEEEIRKMSISGKQHTLKEKTLEEVFELLKKILPVNIYDPEYTVLRKLLEKFHKEDPVKKNVANYENIINWAAIIINEVDQFTEGKPEWFSAEPEHTQQGNPEGQSFVRVFQTGTEMFVLLWEVEQTLEVLKLDSKFIEDIVLEDDTPNATIEFRPLFDHLGGDMNKIEVSSCPSFILAVAGICILMKLLKLFHLQFVVTPLIKPKPKALFIPMQNNSYGIYVVDAVIDLLRHFITVKKVFQNLDERQKYILLECFVAVANGLTGLKKANRFITEKFLLEFYEGVNSIIQKNNLKSTKETKEFRKVGTFGFTLKEFQKELKYLGIVATFPDVLGHVERVYDYINGLKAKQVLRTCDMIAAIELCQMICVFNNCEIDLFFHAHHACGRVGIVCRECVTSQELGSGWSSLHGFMR</sequence>
<dbReference type="eggNOG" id="ENOG502RT6Q">
    <property type="taxonomic scope" value="Eukaryota"/>
</dbReference>
<dbReference type="EMBL" id="DS268407">
    <property type="protein sequence ID" value="EFO82839.1"/>
    <property type="molecule type" value="Genomic_DNA"/>
</dbReference>
<organism evidence="3">
    <name type="scientific">Caenorhabditis remanei</name>
    <name type="common">Caenorhabditis vulgaris</name>
    <dbReference type="NCBI Taxonomy" id="31234"/>
    <lineage>
        <taxon>Eukaryota</taxon>
        <taxon>Metazoa</taxon>
        <taxon>Ecdysozoa</taxon>
        <taxon>Nematoda</taxon>
        <taxon>Chromadorea</taxon>
        <taxon>Rhabditida</taxon>
        <taxon>Rhabditina</taxon>
        <taxon>Rhabditomorpha</taxon>
        <taxon>Rhabditoidea</taxon>
        <taxon>Rhabditidae</taxon>
        <taxon>Peloderinae</taxon>
        <taxon>Caenorhabditis</taxon>
    </lineage>
</organism>
<evidence type="ECO:0000259" key="1">
    <source>
        <dbReference type="Pfam" id="PF25100"/>
    </source>
</evidence>
<dbReference type="STRING" id="31234.E3LCU9"/>
<dbReference type="GO" id="GO:0045121">
    <property type="term" value="C:membrane raft"/>
    <property type="evidence" value="ECO:0007669"/>
    <property type="project" value="TreeGrafter"/>
</dbReference>
<dbReference type="InParanoid" id="E3LCU9"/>
<keyword evidence="3" id="KW-1185">Reference proteome</keyword>
<dbReference type="PANTHER" id="PTHR21447">
    <property type="entry name" value="RING-TYPE DOMAIN-CONTAINING PROTEIN-RELATED"/>
    <property type="match status" value="1"/>
</dbReference>
<dbReference type="Pfam" id="PF25100">
    <property type="entry name" value="DUF7809"/>
    <property type="match status" value="1"/>
</dbReference>
<dbReference type="Proteomes" id="UP000008281">
    <property type="component" value="Unassembled WGS sequence"/>
</dbReference>
<evidence type="ECO:0000313" key="3">
    <source>
        <dbReference type="Proteomes" id="UP000008281"/>
    </source>
</evidence>
<evidence type="ECO:0000313" key="2">
    <source>
        <dbReference type="EMBL" id="EFO82839.1"/>
    </source>
</evidence>
<gene>
    <name evidence="2" type="ORF">CRE_00529</name>
</gene>
<dbReference type="InterPro" id="IPR056711">
    <property type="entry name" value="DUF7809"/>
</dbReference>
<dbReference type="HOGENOM" id="CLU_007994_0_1_1"/>
<name>E3LCU9_CAERE</name>
<protein>
    <recommendedName>
        <fullName evidence="1">DUF7809 domain-containing protein</fullName>
    </recommendedName>
</protein>
<dbReference type="OrthoDB" id="5795035at2759"/>
<feature type="domain" description="DUF7809" evidence="1">
    <location>
        <begin position="98"/>
        <end position="250"/>
    </location>
</feature>
<proteinExistence type="predicted"/>
<reference evidence="2" key="1">
    <citation type="submission" date="2007-07" db="EMBL/GenBank/DDBJ databases">
        <title>PCAP assembly of the Caenorhabditis remanei genome.</title>
        <authorList>
            <consortium name="The Caenorhabditis remanei Sequencing Consortium"/>
            <person name="Wilson R.K."/>
        </authorList>
    </citation>
    <scope>NUCLEOTIDE SEQUENCE [LARGE SCALE GENOMIC DNA]</scope>
    <source>
        <strain evidence="2">PB4641</strain>
    </source>
</reference>
<dbReference type="AlphaFoldDB" id="E3LCU9"/>